<evidence type="ECO:0000313" key="2">
    <source>
        <dbReference type="Proteomes" id="UP000602510"/>
    </source>
</evidence>
<dbReference type="EMBL" id="WSZM01001018">
    <property type="protein sequence ID" value="KAF4028574.1"/>
    <property type="molecule type" value="Genomic_DNA"/>
</dbReference>
<reference evidence="1" key="1">
    <citation type="submission" date="2020-04" db="EMBL/GenBank/DDBJ databases">
        <title>Hybrid Assembly of Korean Phytophthora infestans isolates.</title>
        <authorList>
            <person name="Prokchorchik M."/>
            <person name="Lee Y."/>
            <person name="Seo J."/>
            <person name="Cho J.-H."/>
            <person name="Park Y.-E."/>
            <person name="Jang D.-C."/>
            <person name="Im J.-S."/>
            <person name="Choi J.-G."/>
            <person name="Park H.-J."/>
            <person name="Lee G.-B."/>
            <person name="Lee Y.-G."/>
            <person name="Hong S.-Y."/>
            <person name="Cho K."/>
            <person name="Sohn K.H."/>
        </authorList>
    </citation>
    <scope>NUCLEOTIDE SEQUENCE</scope>
    <source>
        <strain evidence="1">KR_1_A1</strain>
    </source>
</reference>
<gene>
    <name evidence="1" type="ORF">GN244_ATG19752</name>
</gene>
<dbReference type="AlphaFoldDB" id="A0A833SL25"/>
<keyword evidence="2" id="KW-1185">Reference proteome</keyword>
<accession>A0A833SL25</accession>
<evidence type="ECO:0000313" key="1">
    <source>
        <dbReference type="EMBL" id="KAF4028574.1"/>
    </source>
</evidence>
<sequence length="60" mass="6979">MIKSTSHAALVECKRRRKEYDLKVVIRCFHDPEQIIHDDSRLRLVRAELARVPVRPGVGN</sequence>
<proteinExistence type="predicted"/>
<comment type="caution">
    <text evidence="1">The sequence shown here is derived from an EMBL/GenBank/DDBJ whole genome shotgun (WGS) entry which is preliminary data.</text>
</comment>
<organism evidence="1 2">
    <name type="scientific">Phytophthora infestans</name>
    <name type="common">Potato late blight agent</name>
    <name type="synonym">Botrytis infestans</name>
    <dbReference type="NCBI Taxonomy" id="4787"/>
    <lineage>
        <taxon>Eukaryota</taxon>
        <taxon>Sar</taxon>
        <taxon>Stramenopiles</taxon>
        <taxon>Oomycota</taxon>
        <taxon>Peronosporomycetes</taxon>
        <taxon>Peronosporales</taxon>
        <taxon>Peronosporaceae</taxon>
        <taxon>Phytophthora</taxon>
    </lineage>
</organism>
<name>A0A833SL25_PHYIN</name>
<protein>
    <submittedName>
        <fullName evidence="1">Uncharacterized protein</fullName>
    </submittedName>
</protein>
<dbReference type="Proteomes" id="UP000602510">
    <property type="component" value="Unassembled WGS sequence"/>
</dbReference>